<proteinExistence type="predicted"/>
<sequence>MPTNRRNFLKTSLAAGLATALGHDLRAESIIEPKPVTIEQLNAAAGAAVLKLKGLTSPVKIASIELFKFEAADDDYFLVRARSSDGAVGFSFPNSRAAYLYPIFNRLVAPYFIGRDARELEALIHGVYRHKSNYKLQGLALWCPVAWVEFALLDMLGRVLHKGVGELFGGVIRRRIPAYVASGSRDTTP</sequence>
<dbReference type="Pfam" id="PF02746">
    <property type="entry name" value="MR_MLE_N"/>
    <property type="match status" value="1"/>
</dbReference>
<dbReference type="Gene3D" id="3.20.20.120">
    <property type="entry name" value="Enolase-like C-terminal domain"/>
    <property type="match status" value="1"/>
</dbReference>
<reference evidence="2" key="1">
    <citation type="journal article" date="2014" name="Front. Microbiol.">
        <title>High frequency of phylogenetically diverse reductive dehalogenase-homologous genes in deep subseafloor sedimentary metagenomes.</title>
        <authorList>
            <person name="Kawai M."/>
            <person name="Futagami T."/>
            <person name="Toyoda A."/>
            <person name="Takaki Y."/>
            <person name="Nishi S."/>
            <person name="Hori S."/>
            <person name="Arai W."/>
            <person name="Tsubouchi T."/>
            <person name="Morono Y."/>
            <person name="Uchiyama I."/>
            <person name="Ito T."/>
            <person name="Fujiyama A."/>
            <person name="Inagaki F."/>
            <person name="Takami H."/>
        </authorList>
    </citation>
    <scope>NUCLEOTIDE SEQUENCE</scope>
    <source>
        <strain evidence="2">Expedition CK06-06</strain>
    </source>
</reference>
<evidence type="ECO:0000259" key="1">
    <source>
        <dbReference type="Pfam" id="PF02746"/>
    </source>
</evidence>
<evidence type="ECO:0000313" key="2">
    <source>
        <dbReference type="EMBL" id="GAG98345.1"/>
    </source>
</evidence>
<feature type="non-terminal residue" evidence="2">
    <location>
        <position position="189"/>
    </location>
</feature>
<dbReference type="AlphaFoldDB" id="X1BTD9"/>
<dbReference type="SUPFAM" id="SSF54826">
    <property type="entry name" value="Enolase N-terminal domain-like"/>
    <property type="match status" value="1"/>
</dbReference>
<dbReference type="InterPro" id="IPR006311">
    <property type="entry name" value="TAT_signal"/>
</dbReference>
<dbReference type="Pfam" id="PF10518">
    <property type="entry name" value="TAT_signal"/>
    <property type="match status" value="1"/>
</dbReference>
<dbReference type="PROSITE" id="PS51318">
    <property type="entry name" value="TAT"/>
    <property type="match status" value="1"/>
</dbReference>
<gene>
    <name evidence="2" type="ORF">S01H4_47332</name>
</gene>
<dbReference type="NCBIfam" id="TIGR01409">
    <property type="entry name" value="TAT_signal_seq"/>
    <property type="match status" value="1"/>
</dbReference>
<name>X1BTD9_9ZZZZ</name>
<dbReference type="InterPro" id="IPR036849">
    <property type="entry name" value="Enolase-like_C_sf"/>
</dbReference>
<organism evidence="2">
    <name type="scientific">marine sediment metagenome</name>
    <dbReference type="NCBI Taxonomy" id="412755"/>
    <lineage>
        <taxon>unclassified sequences</taxon>
        <taxon>metagenomes</taxon>
        <taxon>ecological metagenomes</taxon>
    </lineage>
</organism>
<feature type="domain" description="Mandelate racemase/muconate lactonizing enzyme N-terminal" evidence="1">
    <location>
        <begin position="73"/>
        <end position="169"/>
    </location>
</feature>
<accession>X1BTD9</accession>
<dbReference type="InterPro" id="IPR019546">
    <property type="entry name" value="TAT_signal_bac_arc"/>
</dbReference>
<comment type="caution">
    <text evidence="2">The sequence shown here is derived from an EMBL/GenBank/DDBJ whole genome shotgun (WGS) entry which is preliminary data.</text>
</comment>
<dbReference type="EMBL" id="BART01026560">
    <property type="protein sequence ID" value="GAG98345.1"/>
    <property type="molecule type" value="Genomic_DNA"/>
</dbReference>
<protein>
    <recommendedName>
        <fullName evidence="1">Mandelate racemase/muconate lactonizing enzyme N-terminal domain-containing protein</fullName>
    </recommendedName>
</protein>
<dbReference type="InterPro" id="IPR013341">
    <property type="entry name" value="Mandelate_racemase_N_dom"/>
</dbReference>
<dbReference type="Gene3D" id="3.30.390.10">
    <property type="entry name" value="Enolase-like, N-terminal domain"/>
    <property type="match status" value="1"/>
</dbReference>
<dbReference type="InterPro" id="IPR029017">
    <property type="entry name" value="Enolase-like_N"/>
</dbReference>